<reference evidence="1" key="1">
    <citation type="submission" date="2023-07" db="EMBL/GenBank/DDBJ databases">
        <title>Black Yeasts Isolated from many extreme environments.</title>
        <authorList>
            <person name="Coleine C."/>
            <person name="Stajich J.E."/>
            <person name="Selbmann L."/>
        </authorList>
    </citation>
    <scope>NUCLEOTIDE SEQUENCE</scope>
    <source>
        <strain evidence="1">CCFEE 5714</strain>
    </source>
</reference>
<sequence>MCRNGHSCESKPSSLPYRIIAIEHDGSKLKSKVLETGAQSGKYVALSHCWGLGRNLKTTSANIDRFKRDIPTDDLPRTFHDVIEITWRLGFKYVWIDSLCIIQDSPEDWAVQSADMASIYSKASLTICAAGSSSDQDGVFTARSAVCNPPDHNTGLRDRRCSAIAKAVVNVSSGQTSELSFFPETHFDGLLYNIDHALDQIKQDPLTLRAWAFQERILSSRKLIYGKDQMFWECKECLYSEDGFRGISDIPRVEQLLTSELSTSAKERHKNGWPAVVEAYSHGRLSYVTDRLPALAGLATVIDDATMAAYNAGIWSSHLWADLLWHVRLRVEAEPVGFTFQEDFRDRQQSPQRQLREGEVEREWAADLEKWRATVTPAAASAPWPKDARIIQHLHFDGVNTEGLTLRRPREYVAPTWSFASIDAPVTFSYSFAANASPTVIARCLDIHTRLAAANRYGHVEAGAITIRAPLVPPPEPPAFSKNFFFGSNVSIDIPEYRPPAGREIEQVHFDVEPVLPCWALLITTTHALLIVPNKRKRSFLPKSSTWVRVGMSERLYGFGRFWQHANKEDWIKTVTIV</sequence>
<accession>A0ACC3MYM6</accession>
<comment type="caution">
    <text evidence="1">The sequence shown here is derived from an EMBL/GenBank/DDBJ whole genome shotgun (WGS) entry which is preliminary data.</text>
</comment>
<evidence type="ECO:0000313" key="2">
    <source>
        <dbReference type="Proteomes" id="UP001281147"/>
    </source>
</evidence>
<keyword evidence="2" id="KW-1185">Reference proteome</keyword>
<protein>
    <submittedName>
        <fullName evidence="1">Uncharacterized protein</fullName>
    </submittedName>
</protein>
<organism evidence="1 2">
    <name type="scientific">Vermiconidia calcicola</name>
    <dbReference type="NCBI Taxonomy" id="1690605"/>
    <lineage>
        <taxon>Eukaryota</taxon>
        <taxon>Fungi</taxon>
        <taxon>Dikarya</taxon>
        <taxon>Ascomycota</taxon>
        <taxon>Pezizomycotina</taxon>
        <taxon>Dothideomycetes</taxon>
        <taxon>Dothideomycetidae</taxon>
        <taxon>Mycosphaerellales</taxon>
        <taxon>Extremaceae</taxon>
        <taxon>Vermiconidia</taxon>
    </lineage>
</organism>
<gene>
    <name evidence="1" type="ORF">LTR37_012635</name>
</gene>
<name>A0ACC3MYM6_9PEZI</name>
<dbReference type="EMBL" id="JAUTXU010000118">
    <property type="protein sequence ID" value="KAK3706626.1"/>
    <property type="molecule type" value="Genomic_DNA"/>
</dbReference>
<dbReference type="Proteomes" id="UP001281147">
    <property type="component" value="Unassembled WGS sequence"/>
</dbReference>
<evidence type="ECO:0000313" key="1">
    <source>
        <dbReference type="EMBL" id="KAK3706626.1"/>
    </source>
</evidence>
<proteinExistence type="predicted"/>